<dbReference type="PROSITE" id="PS50005">
    <property type="entry name" value="TPR"/>
    <property type="match status" value="1"/>
</dbReference>
<proteinExistence type="predicted"/>
<sequence length="80" mass="9219">MNLFRIFWITVFAIACWLPVTPTDATLSVDAHALFKVGVEQAQTERFRDAIETFHQVIQKDSEFSAAYSNRCFSYIQRIG</sequence>
<dbReference type="SUPFAM" id="SSF48452">
    <property type="entry name" value="TPR-like"/>
    <property type="match status" value="1"/>
</dbReference>
<dbReference type="Gene3D" id="1.25.40.10">
    <property type="entry name" value="Tetratricopeptide repeat domain"/>
    <property type="match status" value="1"/>
</dbReference>
<evidence type="ECO:0000313" key="4">
    <source>
        <dbReference type="Proteomes" id="UP000238634"/>
    </source>
</evidence>
<feature type="chain" id="PRO_5015524018" description="Tetratricopeptide repeat protein" evidence="2">
    <location>
        <begin position="26"/>
        <end position="80"/>
    </location>
</feature>
<organism evidence="3 4">
    <name type="scientific">Phormidesmis priestleyi ULC007</name>
    <dbReference type="NCBI Taxonomy" id="1920490"/>
    <lineage>
        <taxon>Bacteria</taxon>
        <taxon>Bacillati</taxon>
        <taxon>Cyanobacteriota</taxon>
        <taxon>Cyanophyceae</taxon>
        <taxon>Leptolyngbyales</taxon>
        <taxon>Leptolyngbyaceae</taxon>
        <taxon>Phormidesmis</taxon>
    </lineage>
</organism>
<evidence type="ECO:0000256" key="2">
    <source>
        <dbReference type="SAM" id="SignalP"/>
    </source>
</evidence>
<evidence type="ECO:0000313" key="3">
    <source>
        <dbReference type="EMBL" id="PSB17623.1"/>
    </source>
</evidence>
<keyword evidence="2" id="KW-0732">Signal</keyword>
<dbReference type="EMBL" id="PVWG01000026">
    <property type="protein sequence ID" value="PSB17623.1"/>
    <property type="molecule type" value="Genomic_DNA"/>
</dbReference>
<keyword evidence="1" id="KW-0802">TPR repeat</keyword>
<evidence type="ECO:0000256" key="1">
    <source>
        <dbReference type="PROSITE-ProRule" id="PRU00339"/>
    </source>
</evidence>
<feature type="signal peptide" evidence="2">
    <location>
        <begin position="1"/>
        <end position="25"/>
    </location>
</feature>
<comment type="caution">
    <text evidence="3">The sequence shown here is derived from an EMBL/GenBank/DDBJ whole genome shotgun (WGS) entry which is preliminary data.</text>
</comment>
<protein>
    <recommendedName>
        <fullName evidence="5">Tetratricopeptide repeat protein</fullName>
    </recommendedName>
</protein>
<accession>A0A2T1DAZ9</accession>
<keyword evidence="4" id="KW-1185">Reference proteome</keyword>
<dbReference type="STRING" id="1920490.GCA_001895925_01388"/>
<dbReference type="InterPro" id="IPR019734">
    <property type="entry name" value="TPR_rpt"/>
</dbReference>
<reference evidence="3 4" key="1">
    <citation type="submission" date="2018-02" db="EMBL/GenBank/DDBJ databases">
        <authorList>
            <person name="Cohen D.B."/>
            <person name="Kent A.D."/>
        </authorList>
    </citation>
    <scope>NUCLEOTIDE SEQUENCE [LARGE SCALE GENOMIC DNA]</scope>
    <source>
        <strain evidence="3 4">ULC007</strain>
    </source>
</reference>
<feature type="repeat" description="TPR" evidence="1">
    <location>
        <begin position="31"/>
        <end position="64"/>
    </location>
</feature>
<dbReference type="OrthoDB" id="5508521at2"/>
<dbReference type="PROSITE" id="PS51257">
    <property type="entry name" value="PROKAR_LIPOPROTEIN"/>
    <property type="match status" value="1"/>
</dbReference>
<dbReference type="RefSeq" id="WP_073074057.1">
    <property type="nucleotide sequence ID" value="NZ_MPPI01000028.1"/>
</dbReference>
<dbReference type="Proteomes" id="UP000238634">
    <property type="component" value="Unassembled WGS sequence"/>
</dbReference>
<reference evidence="3 4" key="2">
    <citation type="submission" date="2018-03" db="EMBL/GenBank/DDBJ databases">
        <title>The ancient ancestry and fast evolution of plastids.</title>
        <authorList>
            <person name="Moore K.R."/>
            <person name="Magnabosco C."/>
            <person name="Momper L."/>
            <person name="Gold D.A."/>
            <person name="Bosak T."/>
            <person name="Fournier G.P."/>
        </authorList>
    </citation>
    <scope>NUCLEOTIDE SEQUENCE [LARGE SCALE GENOMIC DNA]</scope>
    <source>
        <strain evidence="3 4">ULC007</strain>
    </source>
</reference>
<dbReference type="InterPro" id="IPR011990">
    <property type="entry name" value="TPR-like_helical_dom_sf"/>
</dbReference>
<name>A0A2T1DAZ9_9CYAN</name>
<gene>
    <name evidence="3" type="ORF">C7B65_18230</name>
</gene>
<dbReference type="AlphaFoldDB" id="A0A2T1DAZ9"/>
<evidence type="ECO:0008006" key="5">
    <source>
        <dbReference type="Google" id="ProtNLM"/>
    </source>
</evidence>